<proteinExistence type="predicted"/>
<organism evidence="6 7">
    <name type="scientific">Streptomyces lavendofoliae</name>
    <dbReference type="NCBI Taxonomy" id="67314"/>
    <lineage>
        <taxon>Bacteria</taxon>
        <taxon>Bacillati</taxon>
        <taxon>Actinomycetota</taxon>
        <taxon>Actinomycetes</taxon>
        <taxon>Kitasatosporales</taxon>
        <taxon>Streptomycetaceae</taxon>
        <taxon>Streptomyces</taxon>
    </lineage>
</organism>
<evidence type="ECO:0000256" key="4">
    <source>
        <dbReference type="PROSITE-ProRule" id="PRU00409"/>
    </source>
</evidence>
<name>A0A918HY60_9ACTN</name>
<evidence type="ECO:0000256" key="1">
    <source>
        <dbReference type="ARBA" id="ARBA00022598"/>
    </source>
</evidence>
<reference evidence="6" key="1">
    <citation type="journal article" date="2014" name="Int. J. Syst. Evol. Microbiol.">
        <title>Complete genome sequence of Corynebacterium casei LMG S-19264T (=DSM 44701T), isolated from a smear-ripened cheese.</title>
        <authorList>
            <consortium name="US DOE Joint Genome Institute (JGI-PGF)"/>
            <person name="Walter F."/>
            <person name="Albersmeier A."/>
            <person name="Kalinowski J."/>
            <person name="Ruckert C."/>
        </authorList>
    </citation>
    <scope>NUCLEOTIDE SEQUENCE</scope>
    <source>
        <strain evidence="6">JCM 4391</strain>
    </source>
</reference>
<dbReference type="InterPro" id="IPR052032">
    <property type="entry name" value="ATP-dep_AA_Ligase"/>
</dbReference>
<evidence type="ECO:0000313" key="7">
    <source>
        <dbReference type="Proteomes" id="UP000636661"/>
    </source>
</evidence>
<dbReference type="InterPro" id="IPR011761">
    <property type="entry name" value="ATP-grasp"/>
</dbReference>
<feature type="domain" description="ATP-grasp" evidence="5">
    <location>
        <begin position="112"/>
        <end position="307"/>
    </location>
</feature>
<dbReference type="Gene3D" id="3.40.50.20">
    <property type="match status" value="1"/>
</dbReference>
<dbReference type="RefSeq" id="WP_189550993.1">
    <property type="nucleotide sequence ID" value="NZ_BMTP01000006.1"/>
</dbReference>
<evidence type="ECO:0000256" key="2">
    <source>
        <dbReference type="ARBA" id="ARBA00022741"/>
    </source>
</evidence>
<keyword evidence="3 4" id="KW-0067">ATP-binding</keyword>
<evidence type="ECO:0000256" key="3">
    <source>
        <dbReference type="ARBA" id="ARBA00022840"/>
    </source>
</evidence>
<keyword evidence="2 4" id="KW-0547">Nucleotide-binding</keyword>
<dbReference type="PANTHER" id="PTHR43585">
    <property type="entry name" value="FUMIPYRROLE BIOSYNTHESIS PROTEIN C"/>
    <property type="match status" value="1"/>
</dbReference>
<sequence length="420" mass="46067">MKILILHRVPYFKIEYHRGISHDDHEVTYLGTDRALATLPPGLRCERVSRPGIRTAFEEARDWLARRPRHFDRVISASEYELLDAARLREHLGVPGAPVDQVALARDKVLMKRAVERAGLRVPRFLPLPRFLELEGRAPWQGRTVLKPHRGASSEDVLVFDTPRQTAAAITEGRTGVARLDALRDLTDFQVEEFVTGPIRHFDGLVQGGEILVLSASQYVGTCLGYAQGLPMGSFQTGFSEETRAWVARALAAVRIEDGSFHLEAIVHDGEPVFLEVGNRVGGADVVATVELATGVHLPSYELRVLLGESVAGKLPEPPAVRRRYGWFVHPGHHLAGRVFAGLGGVAAFRADPRVVAWNELPSGAPLPDHITYQAGETVLAGIVAGETPEDTRDWIAGLFGSLTLRTRPTVPMTPEQVSA</sequence>
<gene>
    <name evidence="6" type="ORF">GCM10010274_26440</name>
</gene>
<dbReference type="GO" id="GO:0046872">
    <property type="term" value="F:metal ion binding"/>
    <property type="evidence" value="ECO:0007669"/>
    <property type="project" value="InterPro"/>
</dbReference>
<dbReference type="PANTHER" id="PTHR43585:SF2">
    <property type="entry name" value="ATP-GRASP ENZYME FSQD"/>
    <property type="match status" value="1"/>
</dbReference>
<dbReference type="AlphaFoldDB" id="A0A918HY60"/>
<dbReference type="GO" id="GO:0016874">
    <property type="term" value="F:ligase activity"/>
    <property type="evidence" value="ECO:0007669"/>
    <property type="project" value="UniProtKB-KW"/>
</dbReference>
<dbReference type="SUPFAM" id="SSF56059">
    <property type="entry name" value="Glutathione synthetase ATP-binding domain-like"/>
    <property type="match status" value="1"/>
</dbReference>
<protein>
    <recommendedName>
        <fullName evidence="5">ATP-grasp domain-containing protein</fullName>
    </recommendedName>
</protein>
<accession>A0A918HY60</accession>
<evidence type="ECO:0000259" key="5">
    <source>
        <dbReference type="PROSITE" id="PS50975"/>
    </source>
</evidence>
<comment type="caution">
    <text evidence="6">The sequence shown here is derived from an EMBL/GenBank/DDBJ whole genome shotgun (WGS) entry which is preliminary data.</text>
</comment>
<keyword evidence="7" id="KW-1185">Reference proteome</keyword>
<reference evidence="6" key="2">
    <citation type="submission" date="2020-09" db="EMBL/GenBank/DDBJ databases">
        <authorList>
            <person name="Sun Q."/>
            <person name="Ohkuma M."/>
        </authorList>
    </citation>
    <scope>NUCLEOTIDE SEQUENCE</scope>
    <source>
        <strain evidence="6">JCM 4391</strain>
    </source>
</reference>
<dbReference type="Gene3D" id="3.30.470.20">
    <property type="entry name" value="ATP-grasp fold, B domain"/>
    <property type="match status" value="1"/>
</dbReference>
<keyword evidence="1" id="KW-0436">Ligase</keyword>
<dbReference type="GO" id="GO:0005524">
    <property type="term" value="F:ATP binding"/>
    <property type="evidence" value="ECO:0007669"/>
    <property type="project" value="UniProtKB-UniRule"/>
</dbReference>
<dbReference type="Proteomes" id="UP000636661">
    <property type="component" value="Unassembled WGS sequence"/>
</dbReference>
<dbReference type="EMBL" id="BMTP01000006">
    <property type="protein sequence ID" value="GGU37875.1"/>
    <property type="molecule type" value="Genomic_DNA"/>
</dbReference>
<dbReference type="PROSITE" id="PS50975">
    <property type="entry name" value="ATP_GRASP"/>
    <property type="match status" value="1"/>
</dbReference>
<evidence type="ECO:0000313" key="6">
    <source>
        <dbReference type="EMBL" id="GGU37875.1"/>
    </source>
</evidence>